<dbReference type="Proteomes" id="UP000095287">
    <property type="component" value="Unplaced"/>
</dbReference>
<sequence>MWDVAEASRERAHHGSERLAYNTLHTASSARLFIVLQQKVDRVRTPTKEALARYDRRPRIVAFPRKALECQSNRQSI</sequence>
<organism evidence="1 2">
    <name type="scientific">Steinernema glaseri</name>
    <dbReference type="NCBI Taxonomy" id="37863"/>
    <lineage>
        <taxon>Eukaryota</taxon>
        <taxon>Metazoa</taxon>
        <taxon>Ecdysozoa</taxon>
        <taxon>Nematoda</taxon>
        <taxon>Chromadorea</taxon>
        <taxon>Rhabditida</taxon>
        <taxon>Tylenchina</taxon>
        <taxon>Panagrolaimomorpha</taxon>
        <taxon>Strongyloidoidea</taxon>
        <taxon>Steinernematidae</taxon>
        <taxon>Steinernema</taxon>
    </lineage>
</organism>
<dbReference type="AlphaFoldDB" id="A0A1I8A8R2"/>
<reference evidence="2" key="1">
    <citation type="submission" date="2016-11" db="UniProtKB">
        <authorList>
            <consortium name="WormBaseParasite"/>
        </authorList>
    </citation>
    <scope>IDENTIFICATION</scope>
</reference>
<evidence type="ECO:0000313" key="1">
    <source>
        <dbReference type="Proteomes" id="UP000095287"/>
    </source>
</evidence>
<evidence type="ECO:0000313" key="2">
    <source>
        <dbReference type="WBParaSite" id="L893_g33710.t1"/>
    </source>
</evidence>
<proteinExistence type="predicted"/>
<keyword evidence="1" id="KW-1185">Reference proteome</keyword>
<dbReference type="WBParaSite" id="L893_g33710.t1">
    <property type="protein sequence ID" value="L893_g33710.t1"/>
    <property type="gene ID" value="L893_g33710"/>
</dbReference>
<accession>A0A1I8A8R2</accession>
<protein>
    <submittedName>
        <fullName evidence="2">Transposase</fullName>
    </submittedName>
</protein>
<name>A0A1I8A8R2_9BILA</name>